<evidence type="ECO:0000259" key="10">
    <source>
        <dbReference type="PROSITE" id="PS51012"/>
    </source>
</evidence>
<sequence length="263" mass="30236">MSRSLFEDYRNSLRHPEFWAYSSWLDIATRHRRTRLGFLWFLVPTIAFLLVLGNVYSQLMGYPREEYLPYLGVGFVVWRFMLQIVNEAVAAMTSHKAFIMDGRTRLTDFVLRSFAKAAYMLLFGMIVVMGILMWSPSMHVYNVLTLVATLPILLLNLSWIAVCLALLGARFRDMHEIMGTILIVAFLITPVLWTVERFPPDTLRGTLVRLNPAFHMIDVVRAPVLGQMPEATSFVFVGVLALVGWPVAALLYRRYARFVPIWV</sequence>
<feature type="transmembrane region" description="Helical" evidence="9">
    <location>
        <begin position="231"/>
        <end position="252"/>
    </location>
</feature>
<feature type="transmembrane region" description="Helical" evidence="9">
    <location>
        <begin position="38"/>
        <end position="56"/>
    </location>
</feature>
<evidence type="ECO:0000256" key="9">
    <source>
        <dbReference type="RuleBase" id="RU361157"/>
    </source>
</evidence>
<dbReference type="EMBL" id="JARXRN010000028">
    <property type="protein sequence ID" value="MDH5831819.1"/>
    <property type="molecule type" value="Genomic_DNA"/>
</dbReference>
<dbReference type="PROSITE" id="PS51012">
    <property type="entry name" value="ABC_TM2"/>
    <property type="match status" value="1"/>
</dbReference>
<organism evidence="11 12">
    <name type="scientific">Luteimonas rhizosphaericola</name>
    <dbReference type="NCBI Taxonomy" id="3042024"/>
    <lineage>
        <taxon>Bacteria</taxon>
        <taxon>Pseudomonadati</taxon>
        <taxon>Pseudomonadota</taxon>
        <taxon>Gammaproteobacteria</taxon>
        <taxon>Lysobacterales</taxon>
        <taxon>Lysobacteraceae</taxon>
        <taxon>Luteimonas</taxon>
    </lineage>
</organism>
<evidence type="ECO:0000256" key="1">
    <source>
        <dbReference type="ARBA" id="ARBA00004651"/>
    </source>
</evidence>
<dbReference type="InterPro" id="IPR047817">
    <property type="entry name" value="ABC2_TM_bact-type"/>
</dbReference>
<dbReference type="InterPro" id="IPR013525">
    <property type="entry name" value="ABC2_TM"/>
</dbReference>
<keyword evidence="6 9" id="KW-1133">Transmembrane helix</keyword>
<evidence type="ECO:0000313" key="11">
    <source>
        <dbReference type="EMBL" id="MDH5831819.1"/>
    </source>
</evidence>
<dbReference type="RefSeq" id="WP_280602774.1">
    <property type="nucleotide sequence ID" value="NZ_JARXRN010000028.1"/>
</dbReference>
<keyword evidence="7" id="KW-0762">Sugar transport</keyword>
<feature type="transmembrane region" description="Helical" evidence="9">
    <location>
        <begin position="177"/>
        <end position="195"/>
    </location>
</feature>
<feature type="transmembrane region" description="Helical" evidence="9">
    <location>
        <begin position="68"/>
        <end position="93"/>
    </location>
</feature>
<proteinExistence type="inferred from homology"/>
<comment type="similarity">
    <text evidence="2 9">Belongs to the ABC-2 integral membrane protein family.</text>
</comment>
<dbReference type="PANTHER" id="PTHR30413">
    <property type="entry name" value="INNER MEMBRANE TRANSPORT PERMEASE"/>
    <property type="match status" value="1"/>
</dbReference>
<keyword evidence="7" id="KW-0625">Polysaccharide transport</keyword>
<feature type="transmembrane region" description="Helical" evidence="9">
    <location>
        <begin position="114"/>
        <end position="134"/>
    </location>
</feature>
<feature type="domain" description="ABC transmembrane type-2" evidence="10">
    <location>
        <begin position="36"/>
        <end position="255"/>
    </location>
</feature>
<evidence type="ECO:0000256" key="6">
    <source>
        <dbReference type="ARBA" id="ARBA00022989"/>
    </source>
</evidence>
<dbReference type="Proteomes" id="UP001156831">
    <property type="component" value="Unassembled WGS sequence"/>
</dbReference>
<comment type="caution">
    <text evidence="11">The sequence shown here is derived from an EMBL/GenBank/DDBJ whole genome shotgun (WGS) entry which is preliminary data.</text>
</comment>
<keyword evidence="8 9" id="KW-0472">Membrane</keyword>
<reference evidence="11 12" key="1">
    <citation type="submission" date="2023-04" db="EMBL/GenBank/DDBJ databases">
        <title>Luteimonas sp. M1R5S18.</title>
        <authorList>
            <person name="Sun J.-Q."/>
        </authorList>
    </citation>
    <scope>NUCLEOTIDE SEQUENCE [LARGE SCALE GENOMIC DNA]</scope>
    <source>
        <strain evidence="11 12">M1R5S18</strain>
    </source>
</reference>
<name>A0ABT6JMB0_9GAMM</name>
<keyword evidence="3 9" id="KW-0813">Transport</keyword>
<protein>
    <recommendedName>
        <fullName evidence="9">Transport permease protein</fullName>
    </recommendedName>
</protein>
<keyword evidence="5 9" id="KW-0812">Transmembrane</keyword>
<evidence type="ECO:0000256" key="4">
    <source>
        <dbReference type="ARBA" id="ARBA00022475"/>
    </source>
</evidence>
<evidence type="ECO:0000256" key="5">
    <source>
        <dbReference type="ARBA" id="ARBA00022692"/>
    </source>
</evidence>
<keyword evidence="12" id="KW-1185">Reference proteome</keyword>
<dbReference type="PANTHER" id="PTHR30413:SF10">
    <property type="entry name" value="CAPSULE POLYSACCHARIDE EXPORT INNER-MEMBRANE PROTEIN CTRC"/>
    <property type="match status" value="1"/>
</dbReference>
<accession>A0ABT6JMB0</accession>
<evidence type="ECO:0000313" key="12">
    <source>
        <dbReference type="Proteomes" id="UP001156831"/>
    </source>
</evidence>
<evidence type="ECO:0000256" key="8">
    <source>
        <dbReference type="ARBA" id="ARBA00023136"/>
    </source>
</evidence>
<evidence type="ECO:0000256" key="7">
    <source>
        <dbReference type="ARBA" id="ARBA00023047"/>
    </source>
</evidence>
<comment type="subcellular location">
    <subcellularLocation>
        <location evidence="9">Cell inner membrane</location>
        <topology evidence="9">Multi-pass membrane protein</topology>
    </subcellularLocation>
    <subcellularLocation>
        <location evidence="1">Cell membrane</location>
        <topology evidence="1">Multi-pass membrane protein</topology>
    </subcellularLocation>
</comment>
<evidence type="ECO:0000256" key="2">
    <source>
        <dbReference type="ARBA" id="ARBA00007783"/>
    </source>
</evidence>
<gene>
    <name evidence="11" type="ORF">QFW80_14960</name>
</gene>
<dbReference type="Pfam" id="PF01061">
    <property type="entry name" value="ABC2_membrane"/>
    <property type="match status" value="1"/>
</dbReference>
<keyword evidence="4 9" id="KW-1003">Cell membrane</keyword>
<evidence type="ECO:0000256" key="3">
    <source>
        <dbReference type="ARBA" id="ARBA00022448"/>
    </source>
</evidence>
<feature type="transmembrane region" description="Helical" evidence="9">
    <location>
        <begin position="140"/>
        <end position="165"/>
    </location>
</feature>